<name>A0A5Q3Q1N8_9PSEU</name>
<dbReference type="GO" id="GO:0005524">
    <property type="term" value="F:ATP binding"/>
    <property type="evidence" value="ECO:0007669"/>
    <property type="project" value="TreeGrafter"/>
</dbReference>
<proteinExistence type="predicted"/>
<reference evidence="3" key="1">
    <citation type="submission" date="2019-11" db="EMBL/GenBank/DDBJ databases">
        <title>The complete genome sequence of Saccharopolyspora sp. E2A.</title>
        <authorList>
            <person name="Zhang G."/>
        </authorList>
    </citation>
    <scope>NUCLEOTIDE SEQUENCE [LARGE SCALE GENOMIC DNA]</scope>
    <source>
        <strain evidence="3">E2A</strain>
    </source>
</reference>
<dbReference type="PANTHER" id="PTHR43384">
    <property type="entry name" value="SEPTUM SITE-DETERMINING PROTEIN MIND HOMOLOG, CHLOROPLASTIC-RELATED"/>
    <property type="match status" value="1"/>
</dbReference>
<feature type="domain" description="Rv3660c-like CheY-like N-terminal" evidence="1">
    <location>
        <begin position="10"/>
        <end position="113"/>
    </location>
</feature>
<dbReference type="Proteomes" id="UP000371041">
    <property type="component" value="Chromosome"/>
</dbReference>
<dbReference type="GO" id="GO:0016887">
    <property type="term" value="F:ATP hydrolysis activity"/>
    <property type="evidence" value="ECO:0007669"/>
    <property type="project" value="TreeGrafter"/>
</dbReference>
<dbReference type="Pfam" id="PF06564">
    <property type="entry name" value="CBP_BcsQ"/>
    <property type="match status" value="1"/>
</dbReference>
<gene>
    <name evidence="2" type="ORF">GIY23_01470</name>
</gene>
<dbReference type="Pfam" id="PF26563">
    <property type="entry name" value="Rv3660c_N"/>
    <property type="match status" value="1"/>
</dbReference>
<dbReference type="NCBIfam" id="TIGR03815">
    <property type="entry name" value="CpaE_hom_Actino"/>
    <property type="match status" value="1"/>
</dbReference>
<dbReference type="GO" id="GO:0005829">
    <property type="term" value="C:cytosol"/>
    <property type="evidence" value="ECO:0007669"/>
    <property type="project" value="TreeGrafter"/>
</dbReference>
<dbReference type="GO" id="GO:0009898">
    <property type="term" value="C:cytoplasmic side of plasma membrane"/>
    <property type="evidence" value="ECO:0007669"/>
    <property type="project" value="TreeGrafter"/>
</dbReference>
<sequence>MSATPQPLLITTDVPLSEEIQRLAAVAGCGLQRVADPSEVGEYWRTAPAVVLDAAAAARCVELALPRRPGVLLLHTSDDTDFWRAAFRVGAEHTLALPDDDAELVDRLAGTVECSGPHRAEVLGVLGGCGGAGASVLAAAAALAAAQRGDRCLLLDGDPCGGGLDLAVGTEEADGLRWSGLTVSGGRIAASALAEALPGRRFGAGTLSVLAGDRDDGAPPDLGAGAVDAVVTAARRVYDTVVCDLPRTVGELTNVGLRHCDLSVVVVPAEVRACAATAQVVRSLAGNLGSSRAVVRGPARSGLTSTDVGRAVGLDVLTTIRSNPALPVALDRSGLGGTRFAGRGPLARGAREVLAELTAVSAAGELRRDGAA</sequence>
<evidence type="ECO:0000313" key="3">
    <source>
        <dbReference type="Proteomes" id="UP000371041"/>
    </source>
</evidence>
<dbReference type="RefSeq" id="WP_154075011.1">
    <property type="nucleotide sequence ID" value="NZ_CP045929.1"/>
</dbReference>
<dbReference type="EMBL" id="CP045929">
    <property type="protein sequence ID" value="QGK68402.1"/>
    <property type="molecule type" value="Genomic_DNA"/>
</dbReference>
<keyword evidence="3" id="KW-1185">Reference proteome</keyword>
<protein>
    <submittedName>
        <fullName evidence="2">Septum formation initiator</fullName>
    </submittedName>
</protein>
<dbReference type="SUPFAM" id="SSF52540">
    <property type="entry name" value="P-loop containing nucleoside triphosphate hydrolases"/>
    <property type="match status" value="1"/>
</dbReference>
<dbReference type="InterPro" id="IPR059050">
    <property type="entry name" value="Rv3660c_N"/>
</dbReference>
<dbReference type="InterPro" id="IPR050625">
    <property type="entry name" value="ParA/MinD_ATPase"/>
</dbReference>
<dbReference type="InterPro" id="IPR027417">
    <property type="entry name" value="P-loop_NTPase"/>
</dbReference>
<organism evidence="2 3">
    <name type="scientific">Allosaccharopolyspora coralli</name>
    <dbReference type="NCBI Taxonomy" id="2665642"/>
    <lineage>
        <taxon>Bacteria</taxon>
        <taxon>Bacillati</taxon>
        <taxon>Actinomycetota</taxon>
        <taxon>Actinomycetes</taxon>
        <taxon>Pseudonocardiales</taxon>
        <taxon>Pseudonocardiaceae</taxon>
        <taxon>Allosaccharopolyspora</taxon>
    </lineage>
</organism>
<dbReference type="KEGG" id="sace:GIY23_01470"/>
<dbReference type="InterPro" id="IPR022521">
    <property type="entry name" value="Rv3660c"/>
</dbReference>
<dbReference type="AlphaFoldDB" id="A0A5Q3Q1N8"/>
<dbReference type="InterPro" id="IPR017746">
    <property type="entry name" value="Cellulose_synthase_operon_BcsQ"/>
</dbReference>
<dbReference type="GO" id="GO:0051782">
    <property type="term" value="P:negative regulation of cell division"/>
    <property type="evidence" value="ECO:0007669"/>
    <property type="project" value="TreeGrafter"/>
</dbReference>
<dbReference type="PANTHER" id="PTHR43384:SF11">
    <property type="entry name" value="SEPTUM SITE DETERMINING PROTEIN"/>
    <property type="match status" value="1"/>
</dbReference>
<evidence type="ECO:0000313" key="2">
    <source>
        <dbReference type="EMBL" id="QGK68402.1"/>
    </source>
</evidence>
<dbReference type="Gene3D" id="3.40.50.300">
    <property type="entry name" value="P-loop containing nucleotide triphosphate hydrolases"/>
    <property type="match status" value="1"/>
</dbReference>
<evidence type="ECO:0000259" key="1">
    <source>
        <dbReference type="Pfam" id="PF26563"/>
    </source>
</evidence>
<accession>A0A5Q3Q1N8</accession>